<name>A0A284RUZ2_ARMOS</name>
<evidence type="ECO:0000256" key="1">
    <source>
        <dbReference type="SAM" id="MobiDB-lite"/>
    </source>
</evidence>
<evidence type="ECO:0000313" key="2">
    <source>
        <dbReference type="EMBL" id="SJL12584.1"/>
    </source>
</evidence>
<accession>A0A284RUZ2</accession>
<dbReference type="EMBL" id="FUEG01000017">
    <property type="protein sequence ID" value="SJL12584.1"/>
    <property type="molecule type" value="Genomic_DNA"/>
</dbReference>
<proteinExistence type="predicted"/>
<gene>
    <name evidence="2" type="ORF">ARMOST_16012</name>
</gene>
<feature type="region of interest" description="Disordered" evidence="1">
    <location>
        <begin position="65"/>
        <end position="89"/>
    </location>
</feature>
<dbReference type="Proteomes" id="UP000219338">
    <property type="component" value="Unassembled WGS sequence"/>
</dbReference>
<dbReference type="OrthoDB" id="10292235at2759"/>
<keyword evidence="3" id="KW-1185">Reference proteome</keyword>
<protein>
    <submittedName>
        <fullName evidence="2">Uncharacterized protein</fullName>
    </submittedName>
</protein>
<evidence type="ECO:0000313" key="3">
    <source>
        <dbReference type="Proteomes" id="UP000219338"/>
    </source>
</evidence>
<dbReference type="OMA" id="QASKMWE"/>
<dbReference type="AlphaFoldDB" id="A0A284RUZ2"/>
<organism evidence="2 3">
    <name type="scientific">Armillaria ostoyae</name>
    <name type="common">Armillaria root rot fungus</name>
    <dbReference type="NCBI Taxonomy" id="47428"/>
    <lineage>
        <taxon>Eukaryota</taxon>
        <taxon>Fungi</taxon>
        <taxon>Dikarya</taxon>
        <taxon>Basidiomycota</taxon>
        <taxon>Agaricomycotina</taxon>
        <taxon>Agaricomycetes</taxon>
        <taxon>Agaricomycetidae</taxon>
        <taxon>Agaricales</taxon>
        <taxon>Marasmiineae</taxon>
        <taxon>Physalacriaceae</taxon>
        <taxon>Armillaria</taxon>
    </lineage>
</organism>
<reference evidence="3" key="1">
    <citation type="journal article" date="2017" name="Nat. Ecol. Evol.">
        <title>Genome expansion and lineage-specific genetic innovations in the forest pathogenic fungi Armillaria.</title>
        <authorList>
            <person name="Sipos G."/>
            <person name="Prasanna A.N."/>
            <person name="Walter M.C."/>
            <person name="O'Connor E."/>
            <person name="Balint B."/>
            <person name="Krizsan K."/>
            <person name="Kiss B."/>
            <person name="Hess J."/>
            <person name="Varga T."/>
            <person name="Slot J."/>
            <person name="Riley R."/>
            <person name="Boka B."/>
            <person name="Rigling D."/>
            <person name="Barry K."/>
            <person name="Lee J."/>
            <person name="Mihaltcheva S."/>
            <person name="LaButti K."/>
            <person name="Lipzen A."/>
            <person name="Waldron R."/>
            <person name="Moloney N.M."/>
            <person name="Sperisen C."/>
            <person name="Kredics L."/>
            <person name="Vagvoelgyi C."/>
            <person name="Patrignani A."/>
            <person name="Fitzpatrick D."/>
            <person name="Nagy I."/>
            <person name="Doyle S."/>
            <person name="Anderson J.B."/>
            <person name="Grigoriev I.V."/>
            <person name="Gueldener U."/>
            <person name="Muensterkoetter M."/>
            <person name="Nagy L.G."/>
        </authorList>
    </citation>
    <scope>NUCLEOTIDE SEQUENCE [LARGE SCALE GENOMIC DNA]</scope>
    <source>
        <strain evidence="3">C18/9</strain>
    </source>
</reference>
<sequence>MWKWGLGLEERPHRTLEPGRDVVPTILLSDDALKGPEAQVEQASKMWERVRAMVQATIEIEIHNRRDPSHADCDGRWKDTQDRDGTGAA</sequence>